<dbReference type="HAMAP" id="MF_00016">
    <property type="entry name" value="DNA_HJ_migration_RuvB"/>
    <property type="match status" value="1"/>
</dbReference>
<gene>
    <name evidence="9 12" type="primary">ruvB</name>
    <name evidence="12" type="ORF">Pla108_04850</name>
</gene>
<comment type="caution">
    <text evidence="12">The sequence shown here is derived from an EMBL/GenBank/DDBJ whole genome shotgun (WGS) entry which is preliminary data.</text>
</comment>
<dbReference type="PANTHER" id="PTHR42848:SF1">
    <property type="entry name" value="HOLLIDAY JUNCTION BRANCH MIGRATION COMPLEX SUBUNIT RUVB"/>
    <property type="match status" value="1"/>
</dbReference>
<evidence type="ECO:0000313" key="12">
    <source>
        <dbReference type="EMBL" id="TWT99542.1"/>
    </source>
</evidence>
<name>A0A5C6AHL6_9BACT</name>
<feature type="binding site" evidence="9">
    <location>
        <position position="95"/>
    </location>
    <ligand>
        <name>Mg(2+)</name>
        <dbReference type="ChEBI" id="CHEBI:18420"/>
    </ligand>
</feature>
<evidence type="ECO:0000256" key="2">
    <source>
        <dbReference type="ARBA" id="ARBA00022741"/>
    </source>
</evidence>
<comment type="similarity">
    <text evidence="9">Belongs to the RuvB family.</text>
</comment>
<dbReference type="Gene3D" id="1.10.10.10">
    <property type="entry name" value="Winged helix-like DNA-binding domain superfamily/Winged helix DNA-binding domain"/>
    <property type="match status" value="1"/>
</dbReference>
<dbReference type="Pfam" id="PF05491">
    <property type="entry name" value="WHD_RuvB"/>
    <property type="match status" value="1"/>
</dbReference>
<evidence type="ECO:0000256" key="1">
    <source>
        <dbReference type="ARBA" id="ARBA00022490"/>
    </source>
</evidence>
<dbReference type="GO" id="GO:0000400">
    <property type="term" value="F:four-way junction DNA binding"/>
    <property type="evidence" value="ECO:0007669"/>
    <property type="project" value="UniProtKB-UniRule"/>
</dbReference>
<dbReference type="SMART" id="SM00382">
    <property type="entry name" value="AAA"/>
    <property type="match status" value="1"/>
</dbReference>
<keyword evidence="12" id="KW-0347">Helicase</keyword>
<evidence type="ECO:0000313" key="13">
    <source>
        <dbReference type="Proteomes" id="UP000317421"/>
    </source>
</evidence>
<feature type="binding site" evidence="9">
    <location>
        <position position="50"/>
    </location>
    <ligand>
        <name>ATP</name>
        <dbReference type="ChEBI" id="CHEBI:30616"/>
    </ligand>
</feature>
<dbReference type="PANTHER" id="PTHR42848">
    <property type="match status" value="1"/>
</dbReference>
<comment type="subunit">
    <text evidence="9">Homohexamer. Forms an RuvA(8)-RuvB(12)-Holliday junction (HJ) complex. HJ DNA is sandwiched between 2 RuvA tetramers; dsDNA enters through RuvA and exits via RuvB. An RuvB hexamer assembles on each DNA strand where it exits the tetramer. Each RuvB hexamer is contacted by two RuvA subunits (via domain III) on 2 adjacent RuvB subunits; this complex drives branch migration. In the full resolvosome a probable DNA-RuvA(4)-RuvB(12)-RuvC(2) complex forms which resolves the HJ.</text>
</comment>
<evidence type="ECO:0000256" key="9">
    <source>
        <dbReference type="HAMAP-Rule" id="MF_00016"/>
    </source>
</evidence>
<feature type="binding site" evidence="9">
    <location>
        <position position="95"/>
    </location>
    <ligand>
        <name>ATP</name>
        <dbReference type="ChEBI" id="CHEBI:30616"/>
    </ligand>
</feature>
<feature type="binding site" evidence="9">
    <location>
        <position position="247"/>
    </location>
    <ligand>
        <name>ATP</name>
        <dbReference type="ChEBI" id="CHEBI:30616"/>
    </ligand>
</feature>
<dbReference type="InterPro" id="IPR036388">
    <property type="entry name" value="WH-like_DNA-bd_sf"/>
</dbReference>
<keyword evidence="2 9" id="KW-0547">Nucleotide-binding</keyword>
<keyword evidence="1 9" id="KW-0963">Cytoplasm</keyword>
<evidence type="ECO:0000256" key="6">
    <source>
        <dbReference type="ARBA" id="ARBA00023125"/>
    </source>
</evidence>
<protein>
    <recommendedName>
        <fullName evidence="9">Holliday junction branch migration complex subunit RuvB</fullName>
        <ecNumber evidence="9">3.6.4.-</ecNumber>
    </recommendedName>
</protein>
<keyword evidence="4 9" id="KW-0378">Hydrolase</keyword>
<evidence type="ECO:0000256" key="7">
    <source>
        <dbReference type="ARBA" id="ARBA00023172"/>
    </source>
</evidence>
<keyword evidence="3 9" id="KW-0227">DNA damage</keyword>
<keyword evidence="8 9" id="KW-0234">DNA repair</keyword>
<dbReference type="Proteomes" id="UP000317421">
    <property type="component" value="Unassembled WGS sequence"/>
</dbReference>
<evidence type="ECO:0000256" key="4">
    <source>
        <dbReference type="ARBA" id="ARBA00022801"/>
    </source>
</evidence>
<comment type="caution">
    <text evidence="9">Lacks conserved residue(s) required for the propagation of feature annotation.</text>
</comment>
<dbReference type="GO" id="GO:0006281">
    <property type="term" value="P:DNA repair"/>
    <property type="evidence" value="ECO:0007669"/>
    <property type="project" value="UniProtKB-UniRule"/>
</dbReference>
<feature type="binding site" evidence="9">
    <location>
        <position position="49"/>
    </location>
    <ligand>
        <name>ATP</name>
        <dbReference type="ChEBI" id="CHEBI:30616"/>
    </ligand>
</feature>
<dbReference type="EMBL" id="SJPR01000001">
    <property type="protein sequence ID" value="TWT99542.1"/>
    <property type="molecule type" value="Genomic_DNA"/>
</dbReference>
<evidence type="ECO:0000259" key="11">
    <source>
        <dbReference type="SMART" id="SM00382"/>
    </source>
</evidence>
<dbReference type="SUPFAM" id="SSF46785">
    <property type="entry name" value="Winged helix' DNA-binding domain"/>
    <property type="match status" value="1"/>
</dbReference>
<accession>A0A5C6AHL6</accession>
<dbReference type="InterPro" id="IPR036390">
    <property type="entry name" value="WH_DNA-bd_sf"/>
</dbReference>
<evidence type="ECO:0000256" key="10">
    <source>
        <dbReference type="SAM" id="MobiDB-lite"/>
    </source>
</evidence>
<feature type="region of interest" description="Head domain (RuvB-H)" evidence="9">
    <location>
        <begin position="284"/>
        <end position="371"/>
    </location>
</feature>
<feature type="binding site" evidence="9">
    <location>
        <begin position="157"/>
        <end position="159"/>
    </location>
    <ligand>
        <name>ATP</name>
        <dbReference type="ChEBI" id="CHEBI:30616"/>
    </ligand>
</feature>
<dbReference type="Pfam" id="PF05496">
    <property type="entry name" value="RuvB_N"/>
    <property type="match status" value="1"/>
</dbReference>
<dbReference type="InterPro" id="IPR027417">
    <property type="entry name" value="P-loop_NTPase"/>
</dbReference>
<dbReference type="AlphaFoldDB" id="A0A5C6AHL6"/>
<keyword evidence="7 9" id="KW-0233">DNA recombination</keyword>
<feature type="binding site" evidence="9">
    <location>
        <position position="200"/>
    </location>
    <ligand>
        <name>ATP</name>
        <dbReference type="ChEBI" id="CHEBI:30616"/>
    </ligand>
</feature>
<dbReference type="CDD" id="cd00009">
    <property type="entry name" value="AAA"/>
    <property type="match status" value="1"/>
</dbReference>
<keyword evidence="5 9" id="KW-0067">ATP-binding</keyword>
<dbReference type="NCBIfam" id="NF000868">
    <property type="entry name" value="PRK00080.1"/>
    <property type="match status" value="1"/>
</dbReference>
<dbReference type="Gene3D" id="1.10.8.60">
    <property type="match status" value="1"/>
</dbReference>
<dbReference type="Pfam" id="PF17864">
    <property type="entry name" value="AAA_lid_4"/>
    <property type="match status" value="1"/>
</dbReference>
<comment type="function">
    <text evidence="9">The RuvA-RuvB-RuvC complex processes Holliday junction (HJ) DNA during genetic recombination and DNA repair, while the RuvA-RuvB complex plays an important role in the rescue of blocked DNA replication forks via replication fork reversal (RFR). RuvA specifically binds to HJ cruciform DNA, conferring on it an open structure. The RuvB hexamer acts as an ATP-dependent pump, pulling dsDNA into and through the RuvAB complex. RuvB forms 2 homohexamers on either side of HJ DNA bound by 1 or 2 RuvA tetramers; 4 subunits per hexamer contact DNA at a time. Coordinated motions by a converter formed by DNA-disengaged RuvB subunits stimulates ATP hydrolysis and nucleotide exchange. Immobilization of the converter enables RuvB to convert the ATP-contained energy into a lever motion, pulling 2 nucleotides of DNA out of the RuvA tetramer per ATP hydrolyzed, thus driving DNA branch migration. The RuvB motors rotate together with the DNA substrate, which together with the progressing nucleotide cycle form the mechanistic basis for DNA recombination by continuous HJ branch migration. Branch migration allows RuvC to scan DNA until it finds its consensus sequence, where it cleaves and resolves cruciform DNA.</text>
</comment>
<dbReference type="RefSeq" id="WP_146442426.1">
    <property type="nucleotide sequence ID" value="NZ_SJPR01000001.1"/>
</dbReference>
<dbReference type="NCBIfam" id="TIGR00635">
    <property type="entry name" value="ruvB"/>
    <property type="match status" value="1"/>
</dbReference>
<comment type="domain">
    <text evidence="9">Has 3 domains, the large (RuvB-L) and small ATPase (RuvB-S) domains and the C-terminal head (RuvB-H) domain. The head domain binds DNA, while the ATPase domains jointly bind ATP, ADP or are empty depending on the state of the subunit in the translocation cycle. During a single DNA translocation step the structure of each domain remains the same, but their relative positions change.</text>
</comment>
<dbReference type="InterPro" id="IPR008823">
    <property type="entry name" value="RuvB_wg_C"/>
</dbReference>
<dbReference type="InterPro" id="IPR003593">
    <property type="entry name" value="AAA+_ATPase"/>
</dbReference>
<dbReference type="SUPFAM" id="SSF52540">
    <property type="entry name" value="P-loop containing nucleoside triphosphate hydrolases"/>
    <property type="match status" value="1"/>
</dbReference>
<feature type="binding site" evidence="9">
    <location>
        <position position="339"/>
    </location>
    <ligand>
        <name>DNA</name>
        <dbReference type="ChEBI" id="CHEBI:16991"/>
    </ligand>
</feature>
<dbReference type="GO" id="GO:0009378">
    <property type="term" value="F:four-way junction helicase activity"/>
    <property type="evidence" value="ECO:0007669"/>
    <property type="project" value="InterPro"/>
</dbReference>
<feature type="binding site" evidence="9">
    <location>
        <position position="344"/>
    </location>
    <ligand>
        <name>DNA</name>
        <dbReference type="ChEBI" id="CHEBI:16991"/>
    </ligand>
</feature>
<dbReference type="GO" id="GO:0005524">
    <property type="term" value="F:ATP binding"/>
    <property type="evidence" value="ECO:0007669"/>
    <property type="project" value="UniProtKB-UniRule"/>
</dbReference>
<sequence>MARETILTAADSAGAANRAETTRLANDHAAPSGKPMTDLPGNFADDVALRPKYLRDIIGQRDVCERIGIAVEAAAKRREPLGHVLLDGPPGLGKTTFATCIPRELDVSLQIASGAALAAPKDLLPYLTNAEEGSVLFIDEIHRLPKAVEEFMYPAMEDFRVDITLGEGVNARTVNMKLRPMTIIGATTRSGLLSAPLRDRFPVREHLDFYSISELTRIVTINAKKLGLPIVEAAAEKIATASRGTPRIANNRLRWVRDYAQSRADGEGTLVVTDDALSMLGVDQKGLDPQDRKYLTTILRVFGGGPAGVEAIAHTLNLAVDTLTDEIEPFLLRSELVVRTPRGRKLTAKAYEHLGHSPPPDESDEAPPRLF</sequence>
<evidence type="ECO:0000256" key="8">
    <source>
        <dbReference type="ARBA" id="ARBA00023204"/>
    </source>
</evidence>
<dbReference type="OrthoDB" id="9804478at2"/>
<keyword evidence="6 9" id="KW-0238">DNA-binding</keyword>
<feature type="binding site" evidence="9">
    <location>
        <position position="91"/>
    </location>
    <ligand>
        <name>ATP</name>
        <dbReference type="ChEBI" id="CHEBI:30616"/>
    </ligand>
</feature>
<dbReference type="Gene3D" id="3.40.50.300">
    <property type="entry name" value="P-loop containing nucleotide triphosphate hydrolases"/>
    <property type="match status" value="1"/>
</dbReference>
<dbReference type="GO" id="GO:0005737">
    <property type="term" value="C:cytoplasm"/>
    <property type="evidence" value="ECO:0007669"/>
    <property type="project" value="UniProtKB-SubCell"/>
</dbReference>
<comment type="subcellular location">
    <subcellularLocation>
        <location evidence="9">Cytoplasm</location>
    </subcellularLocation>
</comment>
<feature type="binding site" evidence="9">
    <location>
        <position position="96"/>
    </location>
    <ligand>
        <name>ATP</name>
        <dbReference type="ChEBI" id="CHEBI:30616"/>
    </ligand>
</feature>
<keyword evidence="13" id="KW-1185">Reference proteome</keyword>
<feature type="binding site" evidence="9">
    <location>
        <position position="210"/>
    </location>
    <ligand>
        <name>ATP</name>
        <dbReference type="ChEBI" id="CHEBI:30616"/>
    </ligand>
</feature>
<dbReference type="InterPro" id="IPR041445">
    <property type="entry name" value="AAA_lid_4"/>
</dbReference>
<feature type="region of interest" description="Small ATPAse domain (RuvB-S)" evidence="9">
    <location>
        <begin position="211"/>
        <end position="281"/>
    </location>
</feature>
<proteinExistence type="inferred from homology"/>
<feature type="region of interest" description="Disordered" evidence="10">
    <location>
        <begin position="351"/>
        <end position="371"/>
    </location>
</feature>
<evidence type="ECO:0000256" key="3">
    <source>
        <dbReference type="ARBA" id="ARBA00022763"/>
    </source>
</evidence>
<dbReference type="EC" id="3.6.4.-" evidence="9"/>
<dbReference type="InterPro" id="IPR008824">
    <property type="entry name" value="RuvB-like_N"/>
</dbReference>
<comment type="catalytic activity">
    <reaction evidence="9">
        <text>ATP + H2O = ADP + phosphate + H(+)</text>
        <dbReference type="Rhea" id="RHEA:13065"/>
        <dbReference type="ChEBI" id="CHEBI:15377"/>
        <dbReference type="ChEBI" id="CHEBI:15378"/>
        <dbReference type="ChEBI" id="CHEBI:30616"/>
        <dbReference type="ChEBI" id="CHEBI:43474"/>
        <dbReference type="ChEBI" id="CHEBI:456216"/>
    </reaction>
</comment>
<organism evidence="12 13">
    <name type="scientific">Botrimarina colliarenosi</name>
    <dbReference type="NCBI Taxonomy" id="2528001"/>
    <lineage>
        <taxon>Bacteria</taxon>
        <taxon>Pseudomonadati</taxon>
        <taxon>Planctomycetota</taxon>
        <taxon>Planctomycetia</taxon>
        <taxon>Pirellulales</taxon>
        <taxon>Lacipirellulaceae</taxon>
        <taxon>Botrimarina</taxon>
    </lineage>
</organism>
<dbReference type="GO" id="GO:0006310">
    <property type="term" value="P:DNA recombination"/>
    <property type="evidence" value="ECO:0007669"/>
    <property type="project" value="UniProtKB-UniRule"/>
</dbReference>
<dbReference type="InterPro" id="IPR004605">
    <property type="entry name" value="DNA_helicase_Holl-junc_RuvB"/>
</dbReference>
<evidence type="ECO:0000256" key="5">
    <source>
        <dbReference type="ARBA" id="ARBA00022840"/>
    </source>
</evidence>
<feature type="domain" description="AAA+ ATPase" evidence="11">
    <location>
        <begin position="80"/>
        <end position="211"/>
    </location>
</feature>
<reference evidence="12 13" key="1">
    <citation type="submission" date="2019-02" db="EMBL/GenBank/DDBJ databases">
        <title>Deep-cultivation of Planctomycetes and their phenomic and genomic characterization uncovers novel biology.</title>
        <authorList>
            <person name="Wiegand S."/>
            <person name="Jogler M."/>
            <person name="Boedeker C."/>
            <person name="Pinto D."/>
            <person name="Vollmers J."/>
            <person name="Rivas-Marin E."/>
            <person name="Kohn T."/>
            <person name="Peeters S.H."/>
            <person name="Heuer A."/>
            <person name="Rast P."/>
            <person name="Oberbeckmann S."/>
            <person name="Bunk B."/>
            <person name="Jeske O."/>
            <person name="Meyerdierks A."/>
            <person name="Storesund J.E."/>
            <person name="Kallscheuer N."/>
            <person name="Luecker S."/>
            <person name="Lage O.M."/>
            <person name="Pohl T."/>
            <person name="Merkel B.J."/>
            <person name="Hornburger P."/>
            <person name="Mueller R.-W."/>
            <person name="Bruemmer F."/>
            <person name="Labrenz M."/>
            <person name="Spormann A.M."/>
            <person name="Op Den Camp H."/>
            <person name="Overmann J."/>
            <person name="Amann R."/>
            <person name="Jetten M.S.M."/>
            <person name="Mascher T."/>
            <person name="Medema M.H."/>
            <person name="Devos D.P."/>
            <person name="Kaster A.-K."/>
            <person name="Ovreas L."/>
            <person name="Rohde M."/>
            <person name="Galperin M.Y."/>
            <person name="Jogler C."/>
        </authorList>
    </citation>
    <scope>NUCLEOTIDE SEQUENCE [LARGE SCALE GENOMIC DNA]</scope>
    <source>
        <strain evidence="12 13">Pla108</strain>
    </source>
</reference>
<feature type="binding site" evidence="9">
    <location>
        <position position="94"/>
    </location>
    <ligand>
        <name>ATP</name>
        <dbReference type="ChEBI" id="CHEBI:30616"/>
    </ligand>
</feature>
<dbReference type="GO" id="GO:0048476">
    <property type="term" value="C:Holliday junction resolvase complex"/>
    <property type="evidence" value="ECO:0007669"/>
    <property type="project" value="UniProtKB-UniRule"/>
</dbReference>
<dbReference type="GO" id="GO:0016887">
    <property type="term" value="F:ATP hydrolysis activity"/>
    <property type="evidence" value="ECO:0007669"/>
    <property type="project" value="RHEA"/>
</dbReference>